<dbReference type="InterPro" id="IPR047650">
    <property type="entry name" value="Transpos_IS110"/>
</dbReference>
<dbReference type="Pfam" id="PF02371">
    <property type="entry name" value="Transposase_20"/>
    <property type="match status" value="1"/>
</dbReference>
<dbReference type="AlphaFoldDB" id="A0AAE9NGG3"/>
<proteinExistence type="predicted"/>
<sequence length="419" mass="47133">MVENVHWLVGIDWATQSHRVCLLNSEGRRLGEREFAHGGASLVELRDWLLEKTKAAPAQIAVAIEMPHGPVVEMLLEHGFLVFAINPKQLDRFRDRFTVAGAKDDSRDALVLGDSLRTDRKAFRKLAIDEPAVIRLREWSRLLDELQQERTRLSNRLRHQLWRYYPQAAELADDVADDWFLSLWQKVPTPAAAAKASEKTIARILKEHRIRRVDAATVLQTLRKTALFVAPGTTEAACVHIRSLVARLRLVNQQIKQAGAALDDLCDSLAAQDEENSSGQSHEQCDVAILRSWPGIGRIVLATLLTEAAQPLRGRDYHALRALAGAAPVTRQSGKQRFVIRRFACNRRLQTAVHHWSRVAVQHDPAARQRYDALRQRGHGRARALRGVGDRLLSALCAALRNRTLYDANHRSAQAITSQ</sequence>
<dbReference type="PANTHER" id="PTHR33055:SF3">
    <property type="entry name" value="PUTATIVE TRANSPOSASE FOR IS117-RELATED"/>
    <property type="match status" value="1"/>
</dbReference>
<evidence type="ECO:0000256" key="1">
    <source>
        <dbReference type="SAM" id="Coils"/>
    </source>
</evidence>
<dbReference type="GO" id="GO:0003677">
    <property type="term" value="F:DNA binding"/>
    <property type="evidence" value="ECO:0007669"/>
    <property type="project" value="InterPro"/>
</dbReference>
<dbReference type="GO" id="GO:0004803">
    <property type="term" value="F:transposase activity"/>
    <property type="evidence" value="ECO:0007669"/>
    <property type="project" value="InterPro"/>
</dbReference>
<reference evidence="4" key="1">
    <citation type="submission" date="2018-04" db="EMBL/GenBank/DDBJ databases">
        <title>Genomes of Endosymbiotic and Endophytic Bradyrhizobium Publication status.</title>
        <authorList>
            <person name="Guha S."/>
            <person name="Jorrin B."/>
            <person name="Sarkar M."/>
            <person name="Poole P.S."/>
            <person name="DasGupta M."/>
        </authorList>
    </citation>
    <scope>NUCLEOTIDE SEQUENCE</scope>
    <source>
        <strain evidence="4">WBOS16</strain>
    </source>
</reference>
<dbReference type="InterPro" id="IPR002525">
    <property type="entry name" value="Transp_IS110-like_N"/>
</dbReference>
<evidence type="ECO:0000259" key="3">
    <source>
        <dbReference type="Pfam" id="PF02371"/>
    </source>
</evidence>
<dbReference type="PANTHER" id="PTHR33055">
    <property type="entry name" value="TRANSPOSASE FOR INSERTION SEQUENCE ELEMENT IS1111A"/>
    <property type="match status" value="1"/>
</dbReference>
<evidence type="ECO:0000259" key="2">
    <source>
        <dbReference type="Pfam" id="PF01548"/>
    </source>
</evidence>
<name>A0AAE9NGG3_9BRAD</name>
<dbReference type="RefSeq" id="WP_257177932.1">
    <property type="nucleotide sequence ID" value="NZ_CP028989.1"/>
</dbReference>
<organism evidence="4 5">
    <name type="scientific">Bradyrhizobium betae</name>
    <dbReference type="NCBI Taxonomy" id="244734"/>
    <lineage>
        <taxon>Bacteria</taxon>
        <taxon>Pseudomonadati</taxon>
        <taxon>Pseudomonadota</taxon>
        <taxon>Alphaproteobacteria</taxon>
        <taxon>Hyphomicrobiales</taxon>
        <taxon>Nitrobacteraceae</taxon>
        <taxon>Bradyrhizobium</taxon>
    </lineage>
</organism>
<dbReference type="InterPro" id="IPR003346">
    <property type="entry name" value="Transposase_20"/>
</dbReference>
<evidence type="ECO:0000313" key="4">
    <source>
        <dbReference type="EMBL" id="UUO69385.1"/>
    </source>
</evidence>
<dbReference type="GO" id="GO:0006313">
    <property type="term" value="P:DNA transposition"/>
    <property type="evidence" value="ECO:0007669"/>
    <property type="project" value="InterPro"/>
</dbReference>
<dbReference type="EMBL" id="CP028989">
    <property type="protein sequence ID" value="UUO69385.1"/>
    <property type="molecule type" value="Genomic_DNA"/>
</dbReference>
<accession>A0AAE9NGG3</accession>
<protein>
    <submittedName>
        <fullName evidence="4">IS110 family transposase</fullName>
    </submittedName>
</protein>
<dbReference type="Proteomes" id="UP001058872">
    <property type="component" value="Chromosome"/>
</dbReference>
<evidence type="ECO:0000313" key="5">
    <source>
        <dbReference type="Proteomes" id="UP001058872"/>
    </source>
</evidence>
<dbReference type="NCBIfam" id="NF033542">
    <property type="entry name" value="transpos_IS110"/>
    <property type="match status" value="1"/>
</dbReference>
<feature type="domain" description="Transposase IS110-like N-terminal" evidence="2">
    <location>
        <begin position="9"/>
        <end position="166"/>
    </location>
</feature>
<gene>
    <name evidence="4" type="ORF">DCM83_31975</name>
</gene>
<dbReference type="Pfam" id="PF01548">
    <property type="entry name" value="DEDD_Tnp_IS110"/>
    <property type="match status" value="1"/>
</dbReference>
<feature type="domain" description="Transposase IS116/IS110/IS902 C-terminal" evidence="3">
    <location>
        <begin position="288"/>
        <end position="371"/>
    </location>
</feature>
<keyword evidence="1" id="KW-0175">Coiled coil</keyword>
<feature type="coiled-coil region" evidence="1">
    <location>
        <begin position="136"/>
        <end position="163"/>
    </location>
</feature>